<dbReference type="Pfam" id="PF01370">
    <property type="entry name" value="Epimerase"/>
    <property type="match status" value="1"/>
</dbReference>
<evidence type="ECO:0000313" key="3">
    <source>
        <dbReference type="Proteomes" id="UP001303236"/>
    </source>
</evidence>
<sequence length="303" mass="32576">MDVCVIGGSRYFGRRLIKDLRDSGAAVTVVNRGSVPVPHGVIHLRADRDDEAALRTALAGRSFDVVVDQVCYSPLQAAVAARVFSGRTRRYVMTSTVEVYAELGRPGGPGRPGGAPFPESAVDPSAWPVDRGLPWADQHFLAGHYGEGKRQAEAVLTREAPFDVAAVRTAHVLGGADFTGRLAHYAERIGRGLPVVVHAAPQPASFIHEPEIARFLAWAAAADFTGPVNAASHGALDVRELCAEIGRTAGTRPRLVEGPDELLSPFSFDRCYAMDTGRASGLGFRFSSVTDWLPQALKEHEER</sequence>
<dbReference type="InterPro" id="IPR001509">
    <property type="entry name" value="Epimerase_deHydtase"/>
</dbReference>
<dbReference type="SUPFAM" id="SSF51735">
    <property type="entry name" value="NAD(P)-binding Rossmann-fold domains"/>
    <property type="match status" value="1"/>
</dbReference>
<evidence type="ECO:0000313" key="2">
    <source>
        <dbReference type="EMBL" id="WNF28554.1"/>
    </source>
</evidence>
<protein>
    <submittedName>
        <fullName evidence="2">Reductase</fullName>
    </submittedName>
</protein>
<dbReference type="Gene3D" id="3.40.50.720">
    <property type="entry name" value="NAD(P)-binding Rossmann-like Domain"/>
    <property type="match status" value="1"/>
</dbReference>
<reference evidence="2 3" key="1">
    <citation type="submission" date="2023-09" db="EMBL/GenBank/DDBJ databases">
        <title>Genome completion map analysis of the actinomycetes C11-1.</title>
        <authorList>
            <person name="Qin P."/>
            <person name="Guan P."/>
        </authorList>
    </citation>
    <scope>NUCLEOTIDE SEQUENCE [LARGE SCALE GENOMIC DNA]</scope>
    <source>
        <strain evidence="2 3">C11-1</strain>
    </source>
</reference>
<keyword evidence="3" id="KW-1185">Reference proteome</keyword>
<organism evidence="2 3">
    <name type="scientific">Streptomyces durocortorensis</name>
    <dbReference type="NCBI Taxonomy" id="2811104"/>
    <lineage>
        <taxon>Bacteria</taxon>
        <taxon>Bacillati</taxon>
        <taxon>Actinomycetota</taxon>
        <taxon>Actinomycetes</taxon>
        <taxon>Kitasatosporales</taxon>
        <taxon>Streptomycetaceae</taxon>
        <taxon>Streptomyces</taxon>
    </lineage>
</organism>
<dbReference type="EMBL" id="CP134500">
    <property type="protein sequence ID" value="WNF28554.1"/>
    <property type="molecule type" value="Genomic_DNA"/>
</dbReference>
<name>A0ABY9VXC0_9ACTN</name>
<feature type="domain" description="NAD-dependent epimerase/dehydratase" evidence="1">
    <location>
        <begin position="3"/>
        <end position="69"/>
    </location>
</feature>
<gene>
    <name evidence="2" type="ORF">RI138_17895</name>
</gene>
<evidence type="ECO:0000259" key="1">
    <source>
        <dbReference type="Pfam" id="PF01370"/>
    </source>
</evidence>
<proteinExistence type="predicted"/>
<dbReference type="Proteomes" id="UP001303236">
    <property type="component" value="Chromosome"/>
</dbReference>
<dbReference type="InterPro" id="IPR036291">
    <property type="entry name" value="NAD(P)-bd_dom_sf"/>
</dbReference>
<accession>A0ABY9VXC0</accession>